<evidence type="ECO:0000256" key="2">
    <source>
        <dbReference type="SAM" id="MobiDB-lite"/>
    </source>
</evidence>
<keyword evidence="1" id="KW-0233">DNA recombination</keyword>
<evidence type="ECO:0000256" key="1">
    <source>
        <dbReference type="ARBA" id="ARBA00023172"/>
    </source>
</evidence>
<evidence type="ECO:0000313" key="3">
    <source>
        <dbReference type="EMBL" id="SAD68262.1"/>
    </source>
</evidence>
<dbReference type="Proteomes" id="UP000077278">
    <property type="component" value="Unassembled WGS sequence"/>
</dbReference>
<dbReference type="EMBL" id="FKDD01000078">
    <property type="protein sequence ID" value="SAD68262.1"/>
    <property type="molecule type" value="Genomic_DNA"/>
</dbReference>
<dbReference type="RefSeq" id="WP_063922581.1">
    <property type="nucleotide sequence ID" value="NZ_FKDD01000078.1"/>
</dbReference>
<dbReference type="Gene3D" id="1.10.443.10">
    <property type="entry name" value="Intergrase catalytic core"/>
    <property type="match status" value="1"/>
</dbReference>
<dbReference type="InterPro" id="IPR013762">
    <property type="entry name" value="Integrase-like_cat_sf"/>
</dbReference>
<reference evidence="3 4" key="1">
    <citation type="submission" date="2016-03" db="EMBL/GenBank/DDBJ databases">
        <authorList>
            <consortium name="Pathogen Informatics"/>
        </authorList>
    </citation>
    <scope>NUCLEOTIDE SEQUENCE [LARGE SCALE GENOMIC DNA]</scope>
    <source>
        <strain evidence="4">e264</strain>
    </source>
</reference>
<comment type="caution">
    <text evidence="3">The sequence shown here is derived from an EMBL/GenBank/DDBJ whole genome shotgun (WGS) entry which is preliminary data.</text>
</comment>
<dbReference type="GO" id="GO:0006310">
    <property type="term" value="P:DNA recombination"/>
    <property type="evidence" value="ECO:0007669"/>
    <property type="project" value="UniProtKB-KW"/>
</dbReference>
<protein>
    <recommendedName>
        <fullName evidence="5">Site-specific integrase</fullName>
    </recommendedName>
</protein>
<proteinExistence type="predicted"/>
<sequence length="390" mass="43753">MDLTIEQRRIANAKIMIAQELATNSGTFIEIQIDRMIKEIISKVKISASDASKEQYRKLYKSCTSKAEGDLKSCLMSCKTRASFDKTRTSFRFSIMEEIQKLRRESEKAMKSKDYDLGKKKIQEAFKLAVKFEDEFLSENRIIFNDVKNKKGFKRVSFSKKKGLKKAPSADEIIKSFSVNNNISDRYALAFSVIATFGIRPAELQKGVKLQFHDGMIYAVVQGAKVGSDKGQKVRAMGSALRENNEGDKILMDAIYKAGGEVVVTQNKKDYESLRKYLNRHHPGTSLYTYRHKVASDLKASGLQKRQIAEFLGHRTTDSQQYYGYSRSGSGGRSMTAKGSNEVRVKQDIKDYLKPAAKPAAVPLGSKIKQAKTSISTTSKAPKFKPPGIK</sequence>
<dbReference type="AlphaFoldDB" id="A0ABD7KSU6"/>
<feature type="compositionally biased region" description="Polar residues" evidence="2">
    <location>
        <begin position="371"/>
        <end position="380"/>
    </location>
</feature>
<dbReference type="InterPro" id="IPR011010">
    <property type="entry name" value="DNA_brk_join_enz"/>
</dbReference>
<evidence type="ECO:0008006" key="5">
    <source>
        <dbReference type="Google" id="ProtNLM"/>
    </source>
</evidence>
<accession>A0ABD7KSU6</accession>
<gene>
    <name evidence="3" type="ORF">SAMEA2273136_05195</name>
</gene>
<name>A0ABD7KSU6_9ENTR</name>
<dbReference type="SUPFAM" id="SSF56349">
    <property type="entry name" value="DNA breaking-rejoining enzymes"/>
    <property type="match status" value="1"/>
</dbReference>
<feature type="region of interest" description="Disordered" evidence="2">
    <location>
        <begin position="364"/>
        <end position="390"/>
    </location>
</feature>
<evidence type="ECO:0000313" key="4">
    <source>
        <dbReference type="Proteomes" id="UP000077278"/>
    </source>
</evidence>
<organism evidence="3 4">
    <name type="scientific">Enterobacter roggenkampii</name>
    <dbReference type="NCBI Taxonomy" id="1812935"/>
    <lineage>
        <taxon>Bacteria</taxon>
        <taxon>Pseudomonadati</taxon>
        <taxon>Pseudomonadota</taxon>
        <taxon>Gammaproteobacteria</taxon>
        <taxon>Enterobacterales</taxon>
        <taxon>Enterobacteriaceae</taxon>
        <taxon>Enterobacter</taxon>
        <taxon>Enterobacter cloacae complex</taxon>
    </lineage>
</organism>